<reference evidence="3 4" key="1">
    <citation type="submission" date="2024-06" db="EMBL/GenBank/DDBJ databases">
        <title>The Natural Products Discovery Center: Release of the First 8490 Sequenced Strains for Exploring Actinobacteria Biosynthetic Diversity.</title>
        <authorList>
            <person name="Kalkreuter E."/>
            <person name="Kautsar S.A."/>
            <person name="Yang D."/>
            <person name="Bader C.D."/>
            <person name="Teijaro C.N."/>
            <person name="Fluegel L."/>
            <person name="Davis C.M."/>
            <person name="Simpson J.R."/>
            <person name="Lauterbach L."/>
            <person name="Steele A.D."/>
            <person name="Gui C."/>
            <person name="Meng S."/>
            <person name="Li G."/>
            <person name="Viehrig K."/>
            <person name="Ye F."/>
            <person name="Su P."/>
            <person name="Kiefer A.F."/>
            <person name="Nichols A."/>
            <person name="Cepeda A.J."/>
            <person name="Yan W."/>
            <person name="Fan B."/>
            <person name="Jiang Y."/>
            <person name="Adhikari A."/>
            <person name="Zheng C.-J."/>
            <person name="Schuster L."/>
            <person name="Cowan T.M."/>
            <person name="Smanski M.J."/>
            <person name="Chevrette M.G."/>
            <person name="De Carvalho L.P.S."/>
            <person name="Shen B."/>
        </authorList>
    </citation>
    <scope>NUCLEOTIDE SEQUENCE [LARGE SCALE GENOMIC DNA]</scope>
    <source>
        <strain evidence="3 4">NPDC033039</strain>
    </source>
</reference>
<evidence type="ECO:0000313" key="4">
    <source>
        <dbReference type="Proteomes" id="UP001550853"/>
    </source>
</evidence>
<dbReference type="Proteomes" id="UP001550853">
    <property type="component" value="Unassembled WGS sequence"/>
</dbReference>
<evidence type="ECO:0008006" key="5">
    <source>
        <dbReference type="Google" id="ProtNLM"/>
    </source>
</evidence>
<dbReference type="RefSeq" id="WP_030284658.1">
    <property type="nucleotide sequence ID" value="NZ_JBEZVI010000002.1"/>
</dbReference>
<gene>
    <name evidence="3" type="ORF">AB0E61_03770</name>
</gene>
<dbReference type="EMBL" id="JBEZVI010000002">
    <property type="protein sequence ID" value="MEU3709202.1"/>
    <property type="molecule type" value="Genomic_DNA"/>
</dbReference>
<keyword evidence="4" id="KW-1185">Reference proteome</keyword>
<evidence type="ECO:0000256" key="2">
    <source>
        <dbReference type="SAM" id="SignalP"/>
    </source>
</evidence>
<name>A0ABV2YTY4_9ACTN</name>
<keyword evidence="2" id="KW-0732">Signal</keyword>
<feature type="chain" id="PRO_5046986828" description="Lipoprotein" evidence="2">
    <location>
        <begin position="34"/>
        <end position="213"/>
    </location>
</feature>
<proteinExistence type="predicted"/>
<organism evidence="3 4">
    <name type="scientific">Streptomyces catenulae</name>
    <dbReference type="NCBI Taxonomy" id="66875"/>
    <lineage>
        <taxon>Bacteria</taxon>
        <taxon>Bacillati</taxon>
        <taxon>Actinomycetota</taxon>
        <taxon>Actinomycetes</taxon>
        <taxon>Kitasatosporales</taxon>
        <taxon>Streptomycetaceae</taxon>
        <taxon>Streptomyces</taxon>
    </lineage>
</organism>
<accession>A0ABV2YTY4</accession>
<feature type="compositionally biased region" description="Gly residues" evidence="1">
    <location>
        <begin position="78"/>
        <end position="100"/>
    </location>
</feature>
<comment type="caution">
    <text evidence="3">The sequence shown here is derived from an EMBL/GenBank/DDBJ whole genome shotgun (WGS) entry which is preliminary data.</text>
</comment>
<evidence type="ECO:0000313" key="3">
    <source>
        <dbReference type="EMBL" id="MEU3709202.1"/>
    </source>
</evidence>
<feature type="signal peptide" evidence="2">
    <location>
        <begin position="1"/>
        <end position="33"/>
    </location>
</feature>
<evidence type="ECO:0000256" key="1">
    <source>
        <dbReference type="SAM" id="MobiDB-lite"/>
    </source>
</evidence>
<feature type="region of interest" description="Disordered" evidence="1">
    <location>
        <begin position="36"/>
        <end position="115"/>
    </location>
</feature>
<protein>
    <recommendedName>
        <fullName evidence="5">Lipoprotein</fullName>
    </recommendedName>
</protein>
<sequence>MITATAHRFRGRAGRRIALAVAAAAALGMGVTACGQSDTGAGKVNASTATQGEGQGQSAGQGTPKSAGAGEHHTPEGAEGGATGGDNGGGSTGGGNGGSTDNGNSAPDQQPDTGEKTLVGKLSYLAPGKLIVKPESGGMDQAFLVANATKILGAAAICGDSEGNVAIDNEGFGTRRCTVDQLETAAKTDSVTVRVTMDTGSGGAEVVAEKYHP</sequence>